<protein>
    <submittedName>
        <fullName evidence="4">von Hippel-Lindau disease tumor suppressor</fullName>
    </submittedName>
</protein>
<evidence type="ECO:0000313" key="4">
    <source>
        <dbReference type="WBParaSite" id="HPBE_0001261301-mRNA-1"/>
    </source>
</evidence>
<dbReference type="Proteomes" id="UP000050761">
    <property type="component" value="Unassembled WGS sequence"/>
</dbReference>
<dbReference type="AlphaFoldDB" id="A0A183FW38"/>
<dbReference type="WBParaSite" id="HPBE_0001261301-mRNA-1">
    <property type="protein sequence ID" value="HPBE_0001261301-mRNA-1"/>
    <property type="gene ID" value="HPBE_0001261301"/>
</dbReference>
<sequence>MSSDSPLTGVDNTATCSWESVRYVFRQMRTPSTRSRHLTEADTEVIRHISDSHYFNKLTRQIDHARVARRQKTPTSSSSSSSTEHSSPGRLESVSSDESTVFFYQNQHVRDDLPGEGILHRYSDGVSFATMDPEKGDTYRSAPRRSARATSITLRRFGRNIFILNDKVGHITVKSHS</sequence>
<dbReference type="EMBL" id="UZAH01027568">
    <property type="protein sequence ID" value="VDO92919.1"/>
    <property type="molecule type" value="Genomic_DNA"/>
</dbReference>
<organism evidence="3 4">
    <name type="scientific">Heligmosomoides polygyrus</name>
    <name type="common">Parasitic roundworm</name>
    <dbReference type="NCBI Taxonomy" id="6339"/>
    <lineage>
        <taxon>Eukaryota</taxon>
        <taxon>Metazoa</taxon>
        <taxon>Ecdysozoa</taxon>
        <taxon>Nematoda</taxon>
        <taxon>Chromadorea</taxon>
        <taxon>Rhabditida</taxon>
        <taxon>Rhabditina</taxon>
        <taxon>Rhabditomorpha</taxon>
        <taxon>Strongyloidea</taxon>
        <taxon>Heligmosomidae</taxon>
        <taxon>Heligmosomoides</taxon>
    </lineage>
</organism>
<reference evidence="2 3" key="1">
    <citation type="submission" date="2018-11" db="EMBL/GenBank/DDBJ databases">
        <authorList>
            <consortium name="Pathogen Informatics"/>
        </authorList>
    </citation>
    <scope>NUCLEOTIDE SEQUENCE [LARGE SCALE GENOMIC DNA]</scope>
</reference>
<feature type="compositionally biased region" description="Low complexity" evidence="1">
    <location>
        <begin position="73"/>
        <end position="86"/>
    </location>
</feature>
<proteinExistence type="predicted"/>
<evidence type="ECO:0000256" key="1">
    <source>
        <dbReference type="SAM" id="MobiDB-lite"/>
    </source>
</evidence>
<name>A0A183FW38_HELPZ</name>
<evidence type="ECO:0000313" key="2">
    <source>
        <dbReference type="EMBL" id="VDO92919.1"/>
    </source>
</evidence>
<gene>
    <name evidence="2" type="ORF">HPBE_LOCUS12614</name>
</gene>
<accession>A0A3P7ZR50</accession>
<keyword evidence="3" id="KW-1185">Reference proteome</keyword>
<evidence type="ECO:0000313" key="3">
    <source>
        <dbReference type="Proteomes" id="UP000050761"/>
    </source>
</evidence>
<accession>A0A183FW38</accession>
<feature type="region of interest" description="Disordered" evidence="1">
    <location>
        <begin position="63"/>
        <end position="94"/>
    </location>
</feature>
<reference evidence="4" key="2">
    <citation type="submission" date="2019-09" db="UniProtKB">
        <authorList>
            <consortium name="WormBaseParasite"/>
        </authorList>
    </citation>
    <scope>IDENTIFICATION</scope>
</reference>